<name>A0A4V4RHD1_9MICO</name>
<evidence type="ECO:0000313" key="8">
    <source>
        <dbReference type="Proteomes" id="UP000306192"/>
    </source>
</evidence>
<keyword evidence="8" id="KW-1185">Reference proteome</keyword>
<evidence type="ECO:0000256" key="2">
    <source>
        <dbReference type="ARBA" id="ARBA00022475"/>
    </source>
</evidence>
<accession>A0A4V4RHD1</accession>
<keyword evidence="5 6" id="KW-0472">Membrane</keyword>
<evidence type="ECO:0000256" key="1">
    <source>
        <dbReference type="ARBA" id="ARBA00004651"/>
    </source>
</evidence>
<evidence type="ECO:0000256" key="6">
    <source>
        <dbReference type="SAM" id="Phobius"/>
    </source>
</evidence>
<feature type="transmembrane region" description="Helical" evidence="6">
    <location>
        <begin position="162"/>
        <end position="184"/>
    </location>
</feature>
<evidence type="ECO:0000256" key="3">
    <source>
        <dbReference type="ARBA" id="ARBA00022692"/>
    </source>
</evidence>
<evidence type="ECO:0000313" key="7">
    <source>
        <dbReference type="EMBL" id="TIH39944.1"/>
    </source>
</evidence>
<comment type="caution">
    <text evidence="7">The sequence shown here is derived from an EMBL/GenBank/DDBJ whole genome shotgun (WGS) entry which is preliminary data.</text>
</comment>
<feature type="transmembrane region" description="Helical" evidence="6">
    <location>
        <begin position="239"/>
        <end position="261"/>
    </location>
</feature>
<dbReference type="AlphaFoldDB" id="A0A4V4RHD1"/>
<dbReference type="PANTHER" id="PTHR30213:SF0">
    <property type="entry name" value="UPF0761 MEMBRANE PROTEIN YIHY"/>
    <property type="match status" value="1"/>
</dbReference>
<keyword evidence="2" id="KW-1003">Cell membrane</keyword>
<gene>
    <name evidence="7" type="ORF">D4765_04090</name>
</gene>
<evidence type="ECO:0000256" key="4">
    <source>
        <dbReference type="ARBA" id="ARBA00022989"/>
    </source>
</evidence>
<keyword evidence="3 6" id="KW-0812">Transmembrane</keyword>
<dbReference type="OrthoDB" id="9781030at2"/>
<comment type="subcellular location">
    <subcellularLocation>
        <location evidence="1">Cell membrane</location>
        <topology evidence="1">Multi-pass membrane protein</topology>
    </subcellularLocation>
</comment>
<evidence type="ECO:0000256" key="5">
    <source>
        <dbReference type="ARBA" id="ARBA00023136"/>
    </source>
</evidence>
<dbReference type="EMBL" id="QYRT01000005">
    <property type="protein sequence ID" value="TIH39944.1"/>
    <property type="molecule type" value="Genomic_DNA"/>
</dbReference>
<dbReference type="InterPro" id="IPR017039">
    <property type="entry name" value="Virul_fac_BrkB"/>
</dbReference>
<feature type="transmembrane region" description="Helical" evidence="6">
    <location>
        <begin position="273"/>
        <end position="296"/>
    </location>
</feature>
<proteinExistence type="predicted"/>
<feature type="transmembrane region" description="Helical" evidence="6">
    <location>
        <begin position="120"/>
        <end position="141"/>
    </location>
</feature>
<dbReference type="PANTHER" id="PTHR30213">
    <property type="entry name" value="INNER MEMBRANE PROTEIN YHJD"/>
    <property type="match status" value="1"/>
</dbReference>
<dbReference type="RefSeq" id="WP_136640938.1">
    <property type="nucleotide sequence ID" value="NZ_QYRT01000005.1"/>
</dbReference>
<feature type="transmembrane region" description="Helical" evidence="6">
    <location>
        <begin position="58"/>
        <end position="80"/>
    </location>
</feature>
<dbReference type="GO" id="GO:0005886">
    <property type="term" value="C:plasma membrane"/>
    <property type="evidence" value="ECO:0007669"/>
    <property type="project" value="UniProtKB-SubCell"/>
</dbReference>
<protein>
    <submittedName>
        <fullName evidence="7">YihY/virulence factor BrkB family protein</fullName>
    </submittedName>
</protein>
<keyword evidence="4 6" id="KW-1133">Transmembrane helix</keyword>
<feature type="transmembrane region" description="Helical" evidence="6">
    <location>
        <begin position="204"/>
        <end position="227"/>
    </location>
</feature>
<reference evidence="7 8" key="1">
    <citation type="journal article" date="2019" name="Microorganisms">
        <title>Systematic Affiliation and Genome Analysis of Subtercola vilae DB165(T) with Particular Emphasis on Cold Adaptation of an Isolate from a High-Altitude Cold Volcano Lake.</title>
        <authorList>
            <person name="Villalobos A.S."/>
            <person name="Wiese J."/>
            <person name="Imhoff J.F."/>
            <person name="Dorador C."/>
            <person name="Keller A."/>
            <person name="Hentschel U."/>
        </authorList>
    </citation>
    <scope>NUCLEOTIDE SEQUENCE [LARGE SCALE GENOMIC DNA]</scope>
    <source>
        <strain evidence="7 8">DB165</strain>
    </source>
</reference>
<sequence>MSELGGMAGERGVSGLSLRERRASSALRALDRRAILYAMRRATHGFFLHRGIDAGATLTFFSALAFFPATLAVVSTVGLLDPQGDAVRVILNVIDTFVPKSTVGTTRLALEQFTRMPDPFFTLVVGLALTVWTGASYATAFGRIVNGVYGVEEGRRFIKLRLLMLLEAVVLIVLLFTIAVIVIITPDVAKTIVTTLGWPPVASLVWSVLKWPALALLAVFTVVVLHYGTPNLRRPRIRLLSVGATFSIVAWSLTTAGYSFYVSTFAAYDKFYGLLGGAIITLIWLFLSNLVLVIGVEVDAELTRARQLLREMPAEESIQVPLRDNHRNLILARRLERDTSEGVAIRGEARRLRRQRPPAN</sequence>
<organism evidence="7 8">
    <name type="scientific">Subtercola vilae</name>
    <dbReference type="NCBI Taxonomy" id="2056433"/>
    <lineage>
        <taxon>Bacteria</taxon>
        <taxon>Bacillati</taxon>
        <taxon>Actinomycetota</taxon>
        <taxon>Actinomycetes</taxon>
        <taxon>Micrococcales</taxon>
        <taxon>Microbacteriaceae</taxon>
        <taxon>Subtercola</taxon>
    </lineage>
</organism>
<dbReference type="Pfam" id="PF03631">
    <property type="entry name" value="Virul_fac_BrkB"/>
    <property type="match status" value="1"/>
</dbReference>
<dbReference type="Proteomes" id="UP000306192">
    <property type="component" value="Unassembled WGS sequence"/>
</dbReference>